<organism evidence="1 2">
    <name type="scientific">Paenibacillus sacheonensis</name>
    <dbReference type="NCBI Taxonomy" id="742054"/>
    <lineage>
        <taxon>Bacteria</taxon>
        <taxon>Bacillati</taxon>
        <taxon>Bacillota</taxon>
        <taxon>Bacilli</taxon>
        <taxon>Bacillales</taxon>
        <taxon>Paenibacillaceae</taxon>
        <taxon>Paenibacillus</taxon>
    </lineage>
</organism>
<evidence type="ECO:0000313" key="2">
    <source>
        <dbReference type="Proteomes" id="UP000558113"/>
    </source>
</evidence>
<dbReference type="Proteomes" id="UP000558113">
    <property type="component" value="Unassembled WGS sequence"/>
</dbReference>
<protein>
    <submittedName>
        <fullName evidence="1">Uncharacterized protein</fullName>
    </submittedName>
</protein>
<reference evidence="1 2" key="1">
    <citation type="submission" date="2020-01" db="EMBL/GenBank/DDBJ databases">
        <title>Paenibacillus soybeanensis sp. nov. isolated from the nodules of soybean (Glycine max(L.) Merr).</title>
        <authorList>
            <person name="Wang H."/>
        </authorList>
    </citation>
    <scope>NUCLEOTIDE SEQUENCE [LARGE SCALE GENOMIC DNA]</scope>
    <source>
        <strain evidence="1 2">DSM 23054</strain>
    </source>
</reference>
<evidence type="ECO:0000313" key="1">
    <source>
        <dbReference type="EMBL" id="NBC68340.1"/>
    </source>
</evidence>
<proteinExistence type="predicted"/>
<accession>A0A7X5BZM1</accession>
<gene>
    <name evidence="1" type="ORF">GT003_04930</name>
</gene>
<keyword evidence="2" id="KW-1185">Reference proteome</keyword>
<sequence length="281" mass="32126">MRPKLVLIEGLPGSGKTTTARLVHEILAEMNVAAQLFEEGNLDHPADYDGVAVFTNEEWHALLTGHEAFKEVLARRVVNDVNHYFLEYRKMFNEHGFHFPDELVHAIFKHDVYELPLGQNRKQITERWKTFAESASQGSETYIFECCFIQNPVTMGMIKFGAPSEDVIGYVAELAAIVERLNPVLIYVDQDDLDYSFRKAVDERPAEWSTGFIDYYTLQGYGQAQGYTGLEGTVEVLKARSELEDTIFNDINIAKIRVINSLNDRQAYKQVLVELLAEYFK</sequence>
<comment type="caution">
    <text evidence="1">The sequence shown here is derived from an EMBL/GenBank/DDBJ whole genome shotgun (WGS) entry which is preliminary data.</text>
</comment>
<name>A0A7X5BZM1_9BACL</name>
<dbReference type="SUPFAM" id="SSF52540">
    <property type="entry name" value="P-loop containing nucleoside triphosphate hydrolases"/>
    <property type="match status" value="1"/>
</dbReference>
<dbReference type="AlphaFoldDB" id="A0A7X5BZM1"/>
<dbReference type="Gene3D" id="3.40.50.300">
    <property type="entry name" value="P-loop containing nucleotide triphosphate hydrolases"/>
    <property type="match status" value="1"/>
</dbReference>
<dbReference type="InterPro" id="IPR027417">
    <property type="entry name" value="P-loop_NTPase"/>
</dbReference>
<dbReference type="OrthoDB" id="8211253at2"/>
<dbReference type="EMBL" id="JAAAMU010000002">
    <property type="protein sequence ID" value="NBC68340.1"/>
    <property type="molecule type" value="Genomic_DNA"/>
</dbReference>
<dbReference type="NCBIfam" id="NF005250">
    <property type="entry name" value="PRK06761.1"/>
    <property type="match status" value="1"/>
</dbReference>
<dbReference type="RefSeq" id="WP_161695034.1">
    <property type="nucleotide sequence ID" value="NZ_JAAAMU010000002.1"/>
</dbReference>